<evidence type="ECO:0000256" key="24">
    <source>
        <dbReference type="ARBA" id="ARBA00030491"/>
    </source>
</evidence>
<feature type="active site" description="For nuclease activity" evidence="27">
    <location>
        <position position="218"/>
    </location>
</feature>
<keyword evidence="12 27" id="KW-0547">Nucleotide-binding</keyword>
<dbReference type="Gene3D" id="3.40.1310.20">
    <property type="match status" value="1"/>
</dbReference>
<dbReference type="Pfam" id="PF01057">
    <property type="entry name" value="Parvo_NS1"/>
    <property type="match status" value="1"/>
</dbReference>
<evidence type="ECO:0000313" key="34">
    <source>
        <dbReference type="Proteomes" id="UP000112082"/>
    </source>
</evidence>
<name>A0A0Y0C2Q8_9VIRU</name>
<evidence type="ECO:0000256" key="18">
    <source>
        <dbReference type="ARBA" id="ARBA00023015"/>
    </source>
</evidence>
<evidence type="ECO:0000256" key="14">
    <source>
        <dbReference type="ARBA" id="ARBA00022801"/>
    </source>
</evidence>
<dbReference type="Pfam" id="PF22419">
    <property type="entry name" value="HBoV_NS1-like_N"/>
    <property type="match status" value="1"/>
</dbReference>
<evidence type="ECO:0000256" key="28">
    <source>
        <dbReference type="SAM" id="MobiDB-lite"/>
    </source>
</evidence>
<keyword evidence="10 27" id="KW-0540">Nuclease</keyword>
<feature type="compositionally biased region" description="Basic and acidic residues" evidence="28">
    <location>
        <begin position="631"/>
        <end position="662"/>
    </location>
</feature>
<comment type="subunit">
    <text evidence="5">Homooligomer; when bound to DNA.</text>
</comment>
<comment type="similarity">
    <text evidence="4">Belongs to the parvoviruses initiator protein NS1 family.</text>
</comment>
<comment type="subcellular location">
    <subcellularLocation>
        <location evidence="3 27">Host nucleus</location>
    </subcellularLocation>
</comment>
<dbReference type="InterPro" id="IPR014015">
    <property type="entry name" value="Helicase_SF3_DNA-vir"/>
</dbReference>
<keyword evidence="21 27" id="KW-0238">DNA-binding</keyword>
<evidence type="ECO:0000313" key="35">
    <source>
        <dbReference type="Proteomes" id="UP000115126"/>
    </source>
</evidence>
<evidence type="ECO:0000256" key="9">
    <source>
        <dbReference type="ARBA" id="ARBA00022705"/>
    </source>
</evidence>
<proteinExistence type="inferred from homology"/>
<comment type="cofactor">
    <cofactor evidence="1">
        <name>Mg(2+)</name>
        <dbReference type="ChEBI" id="CHEBI:18420"/>
    </cofactor>
</comment>
<dbReference type="Proteomes" id="UP000115198">
    <property type="component" value="Genome"/>
</dbReference>
<dbReference type="Proteomes" id="UP000115126">
    <property type="component" value="Genome"/>
</dbReference>
<evidence type="ECO:0000256" key="4">
    <source>
        <dbReference type="ARBA" id="ARBA00009826"/>
    </source>
</evidence>
<keyword evidence="14 27" id="KW-0378">Hydrolase</keyword>
<evidence type="ECO:0000256" key="2">
    <source>
        <dbReference type="ARBA" id="ARBA00002892"/>
    </source>
</evidence>
<dbReference type="PROSITE" id="PS52022">
    <property type="entry name" value="PV_NS1_NUC"/>
    <property type="match status" value="1"/>
</dbReference>
<feature type="domain" description="PV NS1-Nuc" evidence="30">
    <location>
        <begin position="24"/>
        <end position="278"/>
    </location>
</feature>
<comment type="catalytic activity">
    <reaction evidence="26">
        <text>ATP + H2O = ADP + phosphate + H(+)</text>
        <dbReference type="Rhea" id="RHEA:13065"/>
        <dbReference type="ChEBI" id="CHEBI:15377"/>
        <dbReference type="ChEBI" id="CHEBI:15378"/>
        <dbReference type="ChEBI" id="CHEBI:30616"/>
        <dbReference type="ChEBI" id="CHEBI:43474"/>
        <dbReference type="ChEBI" id="CHEBI:456216"/>
        <dbReference type="EC" id="3.6.4.12"/>
    </reaction>
</comment>
<dbReference type="GO" id="GO:0003677">
    <property type="term" value="F:DNA binding"/>
    <property type="evidence" value="ECO:0007669"/>
    <property type="project" value="UniProtKB-UniRule"/>
</dbReference>
<dbReference type="EC" id="3.6.4.12" evidence="6"/>
<dbReference type="PROSITE" id="PS51206">
    <property type="entry name" value="SF3_HELICASE_1"/>
    <property type="match status" value="1"/>
</dbReference>
<dbReference type="Proteomes" id="UP000112082">
    <property type="component" value="Genome"/>
</dbReference>
<dbReference type="InterPro" id="IPR049901">
    <property type="entry name" value="PV_NS1-NUC"/>
</dbReference>
<gene>
    <name evidence="33" type="primary">NS2</name>
</gene>
<keyword evidence="23" id="KW-0511">Multifunctional enzyme</keyword>
<keyword evidence="16" id="KW-0067">ATP-binding</keyword>
<feature type="short sequence motif" description="RCR-3" evidence="27">
    <location>
        <begin position="218"/>
        <end position="222"/>
    </location>
</feature>
<accession>A0A0Y0C2Q8</accession>
<evidence type="ECO:0000256" key="10">
    <source>
        <dbReference type="ARBA" id="ARBA00022722"/>
    </source>
</evidence>
<dbReference type="GO" id="GO:0042025">
    <property type="term" value="C:host cell nucleus"/>
    <property type="evidence" value="ECO:0007669"/>
    <property type="project" value="UniProtKB-SubCell"/>
</dbReference>
<dbReference type="GO" id="GO:0005524">
    <property type="term" value="F:ATP binding"/>
    <property type="evidence" value="ECO:0007669"/>
    <property type="project" value="UniProtKB-KW"/>
</dbReference>
<dbReference type="InterPro" id="IPR027417">
    <property type="entry name" value="P-loop_NTPase"/>
</dbReference>
<evidence type="ECO:0000256" key="19">
    <source>
        <dbReference type="ARBA" id="ARBA00023109"/>
    </source>
</evidence>
<dbReference type="InterPro" id="IPR001257">
    <property type="entry name" value="Parvovirus_NS1_helicase"/>
</dbReference>
<evidence type="ECO:0000256" key="1">
    <source>
        <dbReference type="ARBA" id="ARBA00001946"/>
    </source>
</evidence>
<feature type="region of interest" description="Disordered" evidence="28">
    <location>
        <begin position="282"/>
        <end position="308"/>
    </location>
</feature>
<keyword evidence="18" id="KW-0805">Transcription regulation</keyword>
<evidence type="ECO:0000256" key="16">
    <source>
        <dbReference type="ARBA" id="ARBA00022840"/>
    </source>
</evidence>
<feature type="short sequence motif" description="RCR-2" evidence="27">
    <location>
        <begin position="123"/>
        <end position="125"/>
    </location>
</feature>
<dbReference type="EMBL" id="KT454514">
    <property type="protein sequence ID" value="AMB21270.1"/>
    <property type="molecule type" value="Genomic_DNA"/>
</dbReference>
<evidence type="ECO:0000256" key="8">
    <source>
        <dbReference type="ARBA" id="ARBA00022562"/>
    </source>
</evidence>
<evidence type="ECO:0000313" key="32">
    <source>
        <dbReference type="EMBL" id="AMB21275.1"/>
    </source>
</evidence>
<protein>
    <recommendedName>
        <fullName evidence="7">Initiator protein NS1</fullName>
        <ecNumber evidence="6">3.6.4.12</ecNumber>
    </recommendedName>
    <alternativeName>
        <fullName evidence="24">Non-structural protein 1</fullName>
    </alternativeName>
    <alternativeName>
        <fullName evidence="25">Non-structural protein NS1</fullName>
    </alternativeName>
</protein>
<keyword evidence="15" id="KW-0347">Helicase</keyword>
<evidence type="ECO:0000256" key="21">
    <source>
        <dbReference type="ARBA" id="ARBA00023125"/>
    </source>
</evidence>
<evidence type="ECO:0000256" key="26">
    <source>
        <dbReference type="ARBA" id="ARBA00047995"/>
    </source>
</evidence>
<keyword evidence="13 27" id="KW-0255">Endonuclease</keyword>
<dbReference type="GO" id="GO:0016787">
    <property type="term" value="F:hydrolase activity"/>
    <property type="evidence" value="ECO:0007669"/>
    <property type="project" value="UniProtKB-KW"/>
</dbReference>
<keyword evidence="19" id="KW-1194">Viral DNA replication</keyword>
<evidence type="ECO:0000313" key="33">
    <source>
        <dbReference type="EMBL" id="AMB21280.1"/>
    </source>
</evidence>
<dbReference type="GO" id="GO:0004519">
    <property type="term" value="F:endonuclease activity"/>
    <property type="evidence" value="ECO:0007669"/>
    <property type="project" value="UniProtKB-UniRule"/>
</dbReference>
<dbReference type="InterPro" id="IPR054766">
    <property type="entry name" value="BoV_NS1-like_N"/>
</dbReference>
<evidence type="ECO:0000256" key="22">
    <source>
        <dbReference type="ARBA" id="ARBA00023163"/>
    </source>
</evidence>
<keyword evidence="9 27" id="KW-0235">DNA replication</keyword>
<sequence length="758" mass="86973">MGSENLDISNDPGFIETLRMIKRFEEPCFTYVMKLPYEDPSLCEPGLQFLLRNGIWEDMLHSKTYYMENYSEHSPQILYTAHYGYTLGTFGYWACERTFRNRQQTSQPKFDSYVQIEISKSIHVHIVIGGKGLTKYTAKSFRKDLGIQFFTQIEQRFKESLGEDYGKPQWEHLTKPIETARRQCMNGDPTLVTILQYTTRRGENYSCRVDPRSFIRNYLLPKNLQMNTYTTPETHTPTGNWFAGTGKTYSMTFIKDHFIDPTHRRPLIEALDNDFAVPSSGPVHTGDPGGELPKVSRASWSNTATPGGKMNKREALALDLVQRAHDENLLTYEDLVANHPELVIMIENQPGGDRMLQNTLHMIHVQLTQRYTALTYIQKRFEDAEVETDNKVVRLLNMQGYNPWQVGHWICCMLDKKAGKQNTVCFFGPASTGKTNLAKAIVNAVGLYGCVNHQNRNFIFNDCAAKLIVWWEEGLMHQDWVEQAKCCLGGTSFRIDRKHKDSQVMLQTPCIISTNNNMYECTGSNYVTQVHAKPLKDRIVQINFMKPLPSTFGEISTEECAGWLMDCCRMFQCTLEGFYERWEIEKMPNDFPLGKLCASHSQDFLLQENGICISCGGYLPLTTDTESASTSERDEPGTSKRAADHNSGDEPSTKQQRLDSGRELTPPDPYKGAESNWTLQEVRDELNSYLTLPHNEQDQRWLRWLQEEEMRLSKARAEENTTPTEWGERIGCVSQPNTEPTVLYCFETMPDSSDEEKE</sequence>
<evidence type="ECO:0000256" key="12">
    <source>
        <dbReference type="ARBA" id="ARBA00022741"/>
    </source>
</evidence>
<dbReference type="GO" id="GO:0003678">
    <property type="term" value="F:DNA helicase activity"/>
    <property type="evidence" value="ECO:0007669"/>
    <property type="project" value="UniProtKB-EC"/>
</dbReference>
<evidence type="ECO:0000313" key="31">
    <source>
        <dbReference type="EMBL" id="AMB21270.1"/>
    </source>
</evidence>
<evidence type="ECO:0000256" key="6">
    <source>
        <dbReference type="ARBA" id="ARBA00012551"/>
    </source>
</evidence>
<keyword evidence="11" id="KW-0479">Metal-binding</keyword>
<dbReference type="EMBL" id="KT454515">
    <property type="protein sequence ID" value="AMB21275.1"/>
    <property type="molecule type" value="Genomic_DNA"/>
</dbReference>
<comment type="function">
    <text evidence="2">Multifunctional protein which displays endonuclease and helicase activities required for initiating and directing viral DNA replication. Also plays a role in viral packaging and transactivation of several promoters. Binds site-specifically to 2-3 approximate tandem copies within the origins of replication (Ori), unwinds this hairpin region and nicks one DNA strand thereby initiating the rolling circle replication (RCR). Becomes covalently attached to the 5' end of the nick and provides a 3'OH for priming DNA synthesis. The helicase activity unwinds DNA in a 3'-5' direction on the longer strand. Participates in the transcriptional regulation of several promoters.</text>
</comment>
<dbReference type="GO" id="GO:0006260">
    <property type="term" value="P:DNA replication"/>
    <property type="evidence" value="ECO:0007669"/>
    <property type="project" value="UniProtKB-UniRule"/>
</dbReference>
<dbReference type="GO" id="GO:0039693">
    <property type="term" value="P:viral DNA genome replication"/>
    <property type="evidence" value="ECO:0007669"/>
    <property type="project" value="UniProtKB-KW"/>
</dbReference>
<evidence type="ECO:0000256" key="11">
    <source>
        <dbReference type="ARBA" id="ARBA00022723"/>
    </source>
</evidence>
<keyword evidence="22" id="KW-0804">Transcription</keyword>
<evidence type="ECO:0000256" key="5">
    <source>
        <dbReference type="ARBA" id="ARBA00011717"/>
    </source>
</evidence>
<keyword evidence="8 27" id="KW-1048">Host nucleus</keyword>
<keyword evidence="17" id="KW-0460">Magnesium</keyword>
<evidence type="ECO:0000256" key="7">
    <source>
        <dbReference type="ARBA" id="ARBA00020731"/>
    </source>
</evidence>
<evidence type="ECO:0000256" key="13">
    <source>
        <dbReference type="ARBA" id="ARBA00022759"/>
    </source>
</evidence>
<evidence type="ECO:0000256" key="15">
    <source>
        <dbReference type="ARBA" id="ARBA00022806"/>
    </source>
</evidence>
<dbReference type="SUPFAM" id="SSF52540">
    <property type="entry name" value="P-loop containing nucleoside triphosphate hydrolases"/>
    <property type="match status" value="1"/>
</dbReference>
<organism evidence="33 35">
    <name type="scientific">Rat bocavirus</name>
    <dbReference type="NCBI Taxonomy" id="1788315"/>
    <lineage>
        <taxon>Viruses</taxon>
        <taxon>Monodnaviria</taxon>
        <taxon>Shotokuvirae</taxon>
        <taxon>Cossaviricota</taxon>
        <taxon>Quintoviricetes</taxon>
        <taxon>Piccovirales</taxon>
        <taxon>Parvoviridae</taxon>
        <taxon>Parvovirinae</taxon>
        <taxon>Bocaparvovirus</taxon>
        <taxon>Bocaparvovirus rodent1</taxon>
    </lineage>
</organism>
<evidence type="ECO:0000259" key="30">
    <source>
        <dbReference type="PROSITE" id="PS52022"/>
    </source>
</evidence>
<evidence type="ECO:0000259" key="29">
    <source>
        <dbReference type="PROSITE" id="PS51206"/>
    </source>
</evidence>
<evidence type="ECO:0000256" key="20">
    <source>
        <dbReference type="ARBA" id="ARBA00023124"/>
    </source>
</evidence>
<dbReference type="EMBL" id="KT454516">
    <property type="protein sequence ID" value="AMB21280.1"/>
    <property type="molecule type" value="Genomic_DNA"/>
</dbReference>
<reference evidence="34 35" key="1">
    <citation type="submission" date="2015-08" db="EMBL/GenBank/DDBJ databases">
        <title>Identification and genomic characterization of a novel rat bocavirus from Norway rats in China.</title>
        <authorList>
            <person name="Lau S.K.P."/>
            <person name="Yeung H.C."/>
            <person name="Li K.S.M."/>
            <person name="Lam C.S.F."/>
            <person name="Cai J.P."/>
            <person name="Yuen M.C."/>
            <person name="Wang M."/>
            <person name="Zheng B.J."/>
            <person name="Woo P.C.Y."/>
            <person name="Yuen K.Y."/>
        </authorList>
    </citation>
    <scope>NUCLEOTIDE SEQUENCE [LARGE SCALE GENOMIC DNA]</scope>
    <source>
        <strain evidence="32">HK2RV</strain>
        <strain evidence="31">HK2S</strain>
        <strain evidence="33">HK2TV</strain>
    </source>
</reference>
<dbReference type="Gene3D" id="3.40.50.300">
    <property type="entry name" value="P-loop containing nucleotide triphosphate hydrolases"/>
    <property type="match status" value="1"/>
</dbReference>
<evidence type="ECO:0000256" key="23">
    <source>
        <dbReference type="ARBA" id="ARBA00023268"/>
    </source>
</evidence>
<evidence type="ECO:0000256" key="3">
    <source>
        <dbReference type="ARBA" id="ARBA00004147"/>
    </source>
</evidence>
<keyword evidence="20 27" id="KW-0190">Covalent protein-DNA linkage</keyword>
<evidence type="ECO:0000256" key="17">
    <source>
        <dbReference type="ARBA" id="ARBA00022842"/>
    </source>
</evidence>
<feature type="region of interest" description="Disordered" evidence="28">
    <location>
        <begin position="624"/>
        <end position="677"/>
    </location>
</feature>
<dbReference type="GO" id="GO:0046872">
    <property type="term" value="F:metal ion binding"/>
    <property type="evidence" value="ECO:0007669"/>
    <property type="project" value="UniProtKB-KW"/>
</dbReference>
<evidence type="ECO:0000256" key="27">
    <source>
        <dbReference type="PROSITE-ProRule" id="PRU01366"/>
    </source>
</evidence>
<feature type="domain" description="SF3 helicase" evidence="29">
    <location>
        <begin position="402"/>
        <end position="557"/>
    </location>
</feature>
<evidence type="ECO:0000256" key="25">
    <source>
        <dbReference type="ARBA" id="ARBA00032999"/>
    </source>
</evidence>